<gene>
    <name evidence="2" type="ORF">G4P62_019612</name>
</gene>
<evidence type="ECO:0000313" key="2">
    <source>
        <dbReference type="EMBL" id="KAF7223418.1"/>
    </source>
</evidence>
<protein>
    <submittedName>
        <fullName evidence="2">Anoctamin-8-like</fullName>
    </submittedName>
</protein>
<feature type="region of interest" description="Disordered" evidence="1">
    <location>
        <begin position="1"/>
        <end position="61"/>
    </location>
</feature>
<feature type="compositionally biased region" description="Basic and acidic residues" evidence="1">
    <location>
        <begin position="25"/>
        <end position="46"/>
    </location>
</feature>
<dbReference type="AlphaFoldDB" id="A0A9D3BYY8"/>
<name>A0A9D3BYY8_NOTFU</name>
<accession>A0A9D3BYY8</accession>
<reference evidence="2" key="1">
    <citation type="submission" date="2020-03" db="EMBL/GenBank/DDBJ databases">
        <title>Intra-Species Differences in Population Size shape Life History and Genome Evolution.</title>
        <authorList>
            <person name="Willemsen D."/>
            <person name="Cui R."/>
            <person name="Valenzano D.R."/>
        </authorList>
    </citation>
    <scope>NUCLEOTIDE SEQUENCE</scope>
    <source>
        <strain evidence="2">GRZ</strain>
        <tissue evidence="2">Whole</tissue>
    </source>
</reference>
<comment type="caution">
    <text evidence="2">The sequence shown here is derived from an EMBL/GenBank/DDBJ whole genome shotgun (WGS) entry which is preliminary data.</text>
</comment>
<dbReference type="Proteomes" id="UP000822369">
    <property type="component" value="Chromosome 5"/>
</dbReference>
<evidence type="ECO:0000256" key="1">
    <source>
        <dbReference type="SAM" id="MobiDB-lite"/>
    </source>
</evidence>
<dbReference type="EMBL" id="JAAVVJ010000005">
    <property type="protein sequence ID" value="KAF7223418.1"/>
    <property type="molecule type" value="Genomic_DNA"/>
</dbReference>
<dbReference type="KEGG" id="nfu:107373437"/>
<organism evidence="2 3">
    <name type="scientific">Nothobranchius furzeri</name>
    <name type="common">Turquoise killifish</name>
    <dbReference type="NCBI Taxonomy" id="105023"/>
    <lineage>
        <taxon>Eukaryota</taxon>
        <taxon>Metazoa</taxon>
        <taxon>Chordata</taxon>
        <taxon>Craniata</taxon>
        <taxon>Vertebrata</taxon>
        <taxon>Euteleostomi</taxon>
        <taxon>Actinopterygii</taxon>
        <taxon>Neopterygii</taxon>
        <taxon>Teleostei</taxon>
        <taxon>Neoteleostei</taxon>
        <taxon>Acanthomorphata</taxon>
        <taxon>Ovalentaria</taxon>
        <taxon>Atherinomorphae</taxon>
        <taxon>Cyprinodontiformes</taxon>
        <taxon>Nothobranchiidae</taxon>
        <taxon>Nothobranchius</taxon>
    </lineage>
</organism>
<evidence type="ECO:0000313" key="3">
    <source>
        <dbReference type="Proteomes" id="UP000822369"/>
    </source>
</evidence>
<sequence length="127" mass="13568">MEHPQAAGRAAADAGADGGSSGTADGRDGAAERMERTVRGEPDTATHHQQQQSSSSAPSGVLDKLFGKRLVLARHYIISRKSWLRMVPTENCDILMTFPGTVLSDVSSDQLTQTASDDRLIICILTT</sequence>
<feature type="compositionally biased region" description="Low complexity" evidence="1">
    <location>
        <begin position="1"/>
        <end position="15"/>
    </location>
</feature>
<proteinExistence type="predicted"/>